<accession>U5BU29</accession>
<reference evidence="1 2" key="1">
    <citation type="journal article" date="2013" name="Genome Announc.">
        <title>Draft Genome Sequence of the Psychrophilic and Alkaliphilic Rhodonellum psychrophilum Strain GCM71T.</title>
        <authorList>
            <person name="Hauptmann A.L."/>
            <person name="Glaring M.A."/>
            <person name="Hallin P.F."/>
            <person name="Prieme A."/>
            <person name="Stougaard P."/>
        </authorList>
    </citation>
    <scope>NUCLEOTIDE SEQUENCE [LARGE SCALE GENOMIC DNA]</scope>
    <source>
        <strain evidence="1 2">GCM71</strain>
    </source>
</reference>
<dbReference type="AlphaFoldDB" id="U5BU29"/>
<evidence type="ECO:0000313" key="1">
    <source>
        <dbReference type="EMBL" id="ERM80101.1"/>
    </source>
</evidence>
<organism evidence="1 2">
    <name type="scientific">Rhodonellum psychrophilum GCM71 = DSM 17998</name>
    <dbReference type="NCBI Taxonomy" id="1123057"/>
    <lineage>
        <taxon>Bacteria</taxon>
        <taxon>Pseudomonadati</taxon>
        <taxon>Bacteroidota</taxon>
        <taxon>Cytophagia</taxon>
        <taxon>Cytophagales</taxon>
        <taxon>Cytophagaceae</taxon>
        <taxon>Rhodonellum</taxon>
    </lineage>
</organism>
<dbReference type="Proteomes" id="UP000016843">
    <property type="component" value="Unassembled WGS sequence"/>
</dbReference>
<keyword evidence="2" id="KW-1185">Reference proteome</keyword>
<proteinExistence type="predicted"/>
<dbReference type="EMBL" id="AWXR01000196">
    <property type="protein sequence ID" value="ERM80101.1"/>
    <property type="molecule type" value="Genomic_DNA"/>
</dbReference>
<name>U5BU29_9BACT</name>
<protein>
    <submittedName>
        <fullName evidence="1">Uncharacterized protein</fullName>
    </submittedName>
</protein>
<sequence>MALFALKFSRNITRGNPKGKKHYFVIQDETKNQKKKTFASFP</sequence>
<comment type="caution">
    <text evidence="1">The sequence shown here is derived from an EMBL/GenBank/DDBJ whole genome shotgun (WGS) entry which is preliminary data.</text>
</comment>
<evidence type="ECO:0000313" key="2">
    <source>
        <dbReference type="Proteomes" id="UP000016843"/>
    </source>
</evidence>
<gene>
    <name evidence="1" type="ORF">P872_12260</name>
</gene>